<dbReference type="Proteomes" id="UP001189429">
    <property type="component" value="Unassembled WGS sequence"/>
</dbReference>
<reference evidence="3" key="1">
    <citation type="submission" date="2023-10" db="EMBL/GenBank/DDBJ databases">
        <authorList>
            <person name="Chen Y."/>
            <person name="Shah S."/>
            <person name="Dougan E. K."/>
            <person name="Thang M."/>
            <person name="Chan C."/>
        </authorList>
    </citation>
    <scope>NUCLEOTIDE SEQUENCE [LARGE SCALE GENOMIC DNA]</scope>
</reference>
<evidence type="ECO:0000313" key="3">
    <source>
        <dbReference type="EMBL" id="CAK0817202.1"/>
    </source>
</evidence>
<name>A0ABN9RER9_9DINO</name>
<evidence type="ECO:0000256" key="1">
    <source>
        <dbReference type="SAM" id="Coils"/>
    </source>
</evidence>
<dbReference type="EMBL" id="CAUYUJ010006385">
    <property type="protein sequence ID" value="CAK0817202.1"/>
    <property type="molecule type" value="Genomic_DNA"/>
</dbReference>
<feature type="region of interest" description="Disordered" evidence="2">
    <location>
        <begin position="126"/>
        <end position="145"/>
    </location>
</feature>
<gene>
    <name evidence="3" type="ORF">PCOR1329_LOCUS19868</name>
</gene>
<protein>
    <submittedName>
        <fullName evidence="3">Uncharacterized protein</fullName>
    </submittedName>
</protein>
<feature type="coiled-coil region" evidence="1">
    <location>
        <begin position="532"/>
        <end position="582"/>
    </location>
</feature>
<keyword evidence="1" id="KW-0175">Coiled coil</keyword>
<evidence type="ECO:0000256" key="2">
    <source>
        <dbReference type="SAM" id="MobiDB-lite"/>
    </source>
</evidence>
<feature type="compositionally biased region" description="Basic and acidic residues" evidence="2">
    <location>
        <begin position="129"/>
        <end position="145"/>
    </location>
</feature>
<accession>A0ABN9RER9</accession>
<organism evidence="3 4">
    <name type="scientific">Prorocentrum cordatum</name>
    <dbReference type="NCBI Taxonomy" id="2364126"/>
    <lineage>
        <taxon>Eukaryota</taxon>
        <taxon>Sar</taxon>
        <taxon>Alveolata</taxon>
        <taxon>Dinophyceae</taxon>
        <taxon>Prorocentrales</taxon>
        <taxon>Prorocentraceae</taxon>
        <taxon>Prorocentrum</taxon>
    </lineage>
</organism>
<keyword evidence="4" id="KW-1185">Reference proteome</keyword>
<evidence type="ECO:0000313" key="4">
    <source>
        <dbReference type="Proteomes" id="UP001189429"/>
    </source>
</evidence>
<comment type="caution">
    <text evidence="3">The sequence shown here is derived from an EMBL/GenBank/DDBJ whole genome shotgun (WGS) entry which is preliminary data.</text>
</comment>
<proteinExistence type="predicted"/>
<sequence length="885" mass="97601">MAKGSKHCKPHKQAIEAMMASLKTDPEKLKEFIDCRDSAPDEPPSAFASAVMEFETTFPGRGRGKKRGHTSGDVLQCVTKHTASTKVKKGTRLVMMHYEQWMKHAENTLVMPKQEAKTKWEATLASCPEEEKDKKGPEHSSLRLPMPKEDFVEGSNAVGQKKEVNVESKRKKVTNEDEVAEKQKALTIGHATFKNAMFKDVGGGAMGVAASVGGTSIGALGQGAFANSLDAGSNIFAEQLANMKEEKRKADEDNKSKGKRTDIDILRNKVLDKLGIQKSASEAKVTKMRESIAKAEAAVGENTPESRLSGPGEVPGLARYVDVMRDRAPLIDYVVHADPTGDEAKDELSIAMAAYEKLKTKTTPNKQCELAIKILNITKDYKDKSDPRIDPEVLGQVCVTVRDSIDDMVDPDDIDLISLLLKCLGWDSEVTQFSDSASLTTTILHDGFLRVLVCKTARHDIQHVLHSRGLQAKSLPVAEADIVRACGVMEYSTFNWKIKAAQTEDILKTVDKELVSITDIIGKICTFVSASADEVIKAIERHEKKIAAAAEAKVRKDQQESLKKQREQEKEAKAQADRVKSSAGGCALLDVQHACIKPMNTFKDHAAYVEARDTHQTRPGTPFVIQSDSALKALCEERSTKATLGVFRVQYPASAQSKKEGRGFTPMHSDKTPNVLKQLQKLAPMSMEVPKGETETMIGKSNSQVLMYGSNIGNKAVHFQRQGLPTCSYQISGTKEVIAVDWHSLSDYTQRAGLMKGEKEDFFEWCVDIIKSIHLNEQLNIFDSCDGVFYKGTISADQYMYISLGFFVMERVVGATMVVGFRSSTLDPEPSNLESFKELAQHLHSCAPGCALDKFWASLINVLDGFPKPCRGSKHLRKQRVHQDS</sequence>